<dbReference type="SMART" id="SM00609">
    <property type="entry name" value="VIT"/>
    <property type="match status" value="1"/>
</dbReference>
<dbReference type="PROSITE" id="PS50234">
    <property type="entry name" value="VWFA"/>
    <property type="match status" value="1"/>
</dbReference>
<name>A0A3B0YK35_9ZZZZ</name>
<dbReference type="SUPFAM" id="SSF53300">
    <property type="entry name" value="vWA-like"/>
    <property type="match status" value="1"/>
</dbReference>
<protein>
    <recommendedName>
        <fullName evidence="4">Inter-alpha-trypsin inhibitor domain protein</fullName>
    </recommendedName>
</protein>
<dbReference type="PROSITE" id="PS51468">
    <property type="entry name" value="VIT"/>
    <property type="match status" value="1"/>
</dbReference>
<dbReference type="SMART" id="SM00327">
    <property type="entry name" value="VWA"/>
    <property type="match status" value="1"/>
</dbReference>
<sequence length="769" mass="85426">MLAMSTAVLKTAQGEAVALKGVDVQAELTGLMSNVSITQNYQNIENTNIEAVYTFPLPLDAVLLDLTVTLGDKTLKGKIIEKQQAEAQYEEAITDGDSAIMLQETQPGLFTMNVGNILAGETIVIKFHYGALHSYQNKSLRFMLPTTIAPRYGDPLQAGIEPHQVPEHSLSADYGFSLKLVINGLLVNSDISCPTHPVSIKSESEKVVISMQQEVAAMDRDFVLNFDNILTSDSTARVEKDYQGYVALASFHCDFNVDEDTSPRSYKIVVDCSGSMSGDSMSQAKKALSKILESLRDGDFLNIIKFGSHYEMLAEEQLCINEQNKIRITNYIRNIDANMGGTEMDAALMASYKISQQMELSHDVLLITDGEVWNESELIQHAKNSHHRIFTIGVGSSVAENIVRELAETTGGACELVTPNESMANKIHRHFKRMFSPRAKSVNISWSQKQKNGTPRLCTPENIKSVYAGDTLHVFGWFDTLPEGHIALEVTLPDGTQLVDKSRYAAVLEKNDDYFLTRMGTADLLRNESSTEHSNMDESLKTEMAVKYQLMTPWTNYLVVHERTTDKAADLPDIRTVPQTLAAGWGGMGTMAGEICAAPLDMMMSKSRAPQRNSSALRKKKRAAPSIPMDDFMSDSAHISDDIFCDLDPIRELIPENILDNILSFSKNLNHRISVMHETDIGSLTLQDFKQLGAGEHLMKLLNDLRISGRNETELVLSILHTLINSGYKNEFDKPVTRAIRWACKQQALDNALLDEIKVKFDNLLSVNV</sequence>
<feature type="domain" description="VWFA" evidence="1">
    <location>
        <begin position="265"/>
        <end position="434"/>
    </location>
</feature>
<proteinExistence type="predicted"/>
<evidence type="ECO:0000313" key="3">
    <source>
        <dbReference type="EMBL" id="VAW68686.1"/>
    </source>
</evidence>
<reference evidence="3" key="1">
    <citation type="submission" date="2018-06" db="EMBL/GenBank/DDBJ databases">
        <authorList>
            <person name="Zhirakovskaya E."/>
        </authorList>
    </citation>
    <scope>NUCLEOTIDE SEQUENCE</scope>
</reference>
<dbReference type="PANTHER" id="PTHR45737:SF6">
    <property type="entry name" value="VON WILLEBRAND FACTOR A DOMAIN-CONTAINING PROTEIN 5A"/>
    <property type="match status" value="1"/>
</dbReference>
<organism evidence="3">
    <name type="scientific">hydrothermal vent metagenome</name>
    <dbReference type="NCBI Taxonomy" id="652676"/>
    <lineage>
        <taxon>unclassified sequences</taxon>
        <taxon>metagenomes</taxon>
        <taxon>ecological metagenomes</taxon>
    </lineage>
</organism>
<feature type="domain" description="VIT" evidence="2">
    <location>
        <begin position="3"/>
        <end position="131"/>
    </location>
</feature>
<dbReference type="PANTHER" id="PTHR45737">
    <property type="entry name" value="VON WILLEBRAND FACTOR A DOMAIN-CONTAINING PROTEIN 5A"/>
    <property type="match status" value="1"/>
</dbReference>
<evidence type="ECO:0000259" key="1">
    <source>
        <dbReference type="PROSITE" id="PS50234"/>
    </source>
</evidence>
<evidence type="ECO:0000259" key="2">
    <source>
        <dbReference type="PROSITE" id="PS51468"/>
    </source>
</evidence>
<dbReference type="InterPro" id="IPR013694">
    <property type="entry name" value="VIT"/>
</dbReference>
<accession>A0A3B0YK35</accession>
<evidence type="ECO:0008006" key="4">
    <source>
        <dbReference type="Google" id="ProtNLM"/>
    </source>
</evidence>
<dbReference type="AlphaFoldDB" id="A0A3B0YK35"/>
<dbReference type="InterPro" id="IPR036465">
    <property type="entry name" value="vWFA_dom_sf"/>
</dbReference>
<dbReference type="InterPro" id="IPR002035">
    <property type="entry name" value="VWF_A"/>
</dbReference>
<dbReference type="Pfam" id="PF08487">
    <property type="entry name" value="VIT"/>
    <property type="match status" value="1"/>
</dbReference>
<gene>
    <name evidence="3" type="ORF">MNBD_GAMMA09-1839</name>
</gene>
<dbReference type="Pfam" id="PF13768">
    <property type="entry name" value="VWA_3"/>
    <property type="match status" value="1"/>
</dbReference>
<dbReference type="EMBL" id="UOFI01000136">
    <property type="protein sequence ID" value="VAW68686.1"/>
    <property type="molecule type" value="Genomic_DNA"/>
</dbReference>
<dbReference type="Gene3D" id="3.40.50.410">
    <property type="entry name" value="von Willebrand factor, type A domain"/>
    <property type="match status" value="1"/>
</dbReference>